<reference evidence="1" key="1">
    <citation type="submission" date="2016-07" db="EMBL/GenBank/DDBJ databases">
        <authorList>
            <person name="Bretaudeau A."/>
        </authorList>
    </citation>
    <scope>NUCLEOTIDE SEQUENCE</scope>
    <source>
        <strain evidence="1">Rice</strain>
        <tissue evidence="1">Whole body</tissue>
    </source>
</reference>
<accession>A0A2H1VLX1</accession>
<protein>
    <submittedName>
        <fullName evidence="1">SFRICE_011044</fullName>
    </submittedName>
</protein>
<proteinExistence type="predicted"/>
<organism evidence="1">
    <name type="scientific">Spodoptera frugiperda</name>
    <name type="common">Fall armyworm</name>
    <dbReference type="NCBI Taxonomy" id="7108"/>
    <lineage>
        <taxon>Eukaryota</taxon>
        <taxon>Metazoa</taxon>
        <taxon>Ecdysozoa</taxon>
        <taxon>Arthropoda</taxon>
        <taxon>Hexapoda</taxon>
        <taxon>Insecta</taxon>
        <taxon>Pterygota</taxon>
        <taxon>Neoptera</taxon>
        <taxon>Endopterygota</taxon>
        <taxon>Lepidoptera</taxon>
        <taxon>Glossata</taxon>
        <taxon>Ditrysia</taxon>
        <taxon>Noctuoidea</taxon>
        <taxon>Noctuidae</taxon>
        <taxon>Amphipyrinae</taxon>
        <taxon>Spodoptera</taxon>
    </lineage>
</organism>
<name>A0A2H1VLX1_SPOFR</name>
<gene>
    <name evidence="1" type="ORF">SFRICE_011044</name>
</gene>
<evidence type="ECO:0000313" key="1">
    <source>
        <dbReference type="EMBL" id="SOQ41808.1"/>
    </source>
</evidence>
<dbReference type="AlphaFoldDB" id="A0A2H1VLX1"/>
<dbReference type="EMBL" id="ODYU01003271">
    <property type="protein sequence ID" value="SOQ41808.1"/>
    <property type="molecule type" value="Genomic_DNA"/>
</dbReference>
<sequence length="80" mass="8779">MELSRVDAISRAADYIAAFGVCGRAMLRHEWAGSTGVIPRPHRKQTLNNACVVFRCVTEVIGSLIPPFSIFPIPQQPLNS</sequence>